<evidence type="ECO:0000256" key="3">
    <source>
        <dbReference type="ARBA" id="ARBA00010602"/>
    </source>
</evidence>
<reference evidence="11" key="1">
    <citation type="submission" date="2020-10" db="EMBL/GenBank/DDBJ databases">
        <title>Connecting structure to function with the recovery of over 1000 high-quality activated sludge metagenome-assembled genomes encoding full-length rRNA genes using long-read sequencing.</title>
        <authorList>
            <person name="Singleton C.M."/>
            <person name="Petriglieri F."/>
            <person name="Kristensen J.M."/>
            <person name="Kirkegaard R.H."/>
            <person name="Michaelsen T.Y."/>
            <person name="Andersen M.H."/>
            <person name="Karst S.M."/>
            <person name="Dueholm M.S."/>
            <person name="Nielsen P.H."/>
            <person name="Albertsen M."/>
        </authorList>
    </citation>
    <scope>NUCLEOTIDE SEQUENCE</scope>
    <source>
        <strain evidence="11">OdNE_18-Q3-R46-58_BAT3C.305</strain>
    </source>
</reference>
<feature type="domain" description="CusB-like beta-barrel" evidence="8">
    <location>
        <begin position="255"/>
        <end position="327"/>
    </location>
</feature>
<comment type="subcellular location">
    <subcellularLocation>
        <location evidence="1">Periplasm</location>
    </subcellularLocation>
</comment>
<feature type="coiled-coil region" evidence="7">
    <location>
        <begin position="124"/>
        <end position="151"/>
    </location>
</feature>
<feature type="domain" description="CzcB-like barrel-sandwich hybrid" evidence="10">
    <location>
        <begin position="64"/>
        <end position="248"/>
    </location>
</feature>
<dbReference type="Proteomes" id="UP000808146">
    <property type="component" value="Unassembled WGS sequence"/>
</dbReference>
<dbReference type="NCBIfam" id="TIGR01730">
    <property type="entry name" value="RND_mfp"/>
    <property type="match status" value="1"/>
</dbReference>
<dbReference type="Gene3D" id="2.40.420.20">
    <property type="match status" value="1"/>
</dbReference>
<comment type="similarity">
    <text evidence="3">Belongs to the UPF0194 family.</text>
</comment>
<dbReference type="Pfam" id="PF25954">
    <property type="entry name" value="Beta-barrel_RND_2"/>
    <property type="match status" value="1"/>
</dbReference>
<dbReference type="Pfam" id="PF25967">
    <property type="entry name" value="RND-MFP_C"/>
    <property type="match status" value="1"/>
</dbReference>
<evidence type="ECO:0000256" key="7">
    <source>
        <dbReference type="SAM" id="Coils"/>
    </source>
</evidence>
<dbReference type="InterPro" id="IPR058627">
    <property type="entry name" value="MdtA-like_C"/>
</dbReference>
<keyword evidence="5" id="KW-0574">Periplasm</keyword>
<dbReference type="AlphaFoldDB" id="A0A9D7QLM4"/>
<evidence type="ECO:0000259" key="9">
    <source>
        <dbReference type="Pfam" id="PF25967"/>
    </source>
</evidence>
<dbReference type="GO" id="GO:0042597">
    <property type="term" value="C:periplasmic space"/>
    <property type="evidence" value="ECO:0007669"/>
    <property type="project" value="UniProtKB-SubCell"/>
</dbReference>
<proteinExistence type="inferred from homology"/>
<dbReference type="Gene3D" id="1.10.287.470">
    <property type="entry name" value="Helix hairpin bin"/>
    <property type="match status" value="1"/>
</dbReference>
<feature type="domain" description="Multidrug resistance protein MdtA-like C-terminal permuted SH3" evidence="9">
    <location>
        <begin position="333"/>
        <end position="388"/>
    </location>
</feature>
<dbReference type="PANTHER" id="PTHR32347:SF29">
    <property type="entry name" value="UPF0194 MEMBRANE PROTEIN YBHG"/>
    <property type="match status" value="1"/>
</dbReference>
<organism evidence="11 12">
    <name type="scientific">Candidatus Dechloromonas phosphorivorans</name>
    <dbReference type="NCBI Taxonomy" id="2899244"/>
    <lineage>
        <taxon>Bacteria</taxon>
        <taxon>Pseudomonadati</taxon>
        <taxon>Pseudomonadota</taxon>
        <taxon>Betaproteobacteria</taxon>
        <taxon>Rhodocyclales</taxon>
        <taxon>Azonexaceae</taxon>
        <taxon>Dechloromonas</taxon>
    </lineage>
</organism>
<dbReference type="Gene3D" id="2.40.30.170">
    <property type="match status" value="1"/>
</dbReference>
<dbReference type="GO" id="GO:0022857">
    <property type="term" value="F:transmembrane transporter activity"/>
    <property type="evidence" value="ECO:0007669"/>
    <property type="project" value="InterPro"/>
</dbReference>
<protein>
    <submittedName>
        <fullName evidence="11">Efflux RND transporter periplasmic adaptor subunit</fullName>
    </submittedName>
</protein>
<keyword evidence="6 7" id="KW-0175">Coiled coil</keyword>
<evidence type="ECO:0000256" key="6">
    <source>
        <dbReference type="ARBA" id="ARBA00023054"/>
    </source>
</evidence>
<dbReference type="InterPro" id="IPR050465">
    <property type="entry name" value="UPF0194_transport"/>
</dbReference>
<gene>
    <name evidence="11" type="ORF">IPN75_14705</name>
</gene>
<accession>A0A9D7QLM4</accession>
<evidence type="ECO:0000313" key="11">
    <source>
        <dbReference type="EMBL" id="MBK8891527.1"/>
    </source>
</evidence>
<evidence type="ECO:0000313" key="12">
    <source>
        <dbReference type="Proteomes" id="UP000808146"/>
    </source>
</evidence>
<name>A0A9D7QLM4_9RHOO</name>
<keyword evidence="4" id="KW-0732">Signal</keyword>
<comment type="similarity">
    <text evidence="2">Belongs to the membrane fusion protein (MFP) (TC 8.A.1) family.</text>
</comment>
<dbReference type="SUPFAM" id="SSF111369">
    <property type="entry name" value="HlyD-like secretion proteins"/>
    <property type="match status" value="3"/>
</dbReference>
<dbReference type="InterPro" id="IPR058792">
    <property type="entry name" value="Beta-barrel_RND_2"/>
</dbReference>
<evidence type="ECO:0000259" key="10">
    <source>
        <dbReference type="Pfam" id="PF25973"/>
    </source>
</evidence>
<dbReference type="InterPro" id="IPR058647">
    <property type="entry name" value="BSH_CzcB-like"/>
</dbReference>
<dbReference type="EMBL" id="JADKBR010000017">
    <property type="protein sequence ID" value="MBK8891527.1"/>
    <property type="molecule type" value="Genomic_DNA"/>
</dbReference>
<sequence>MTEKSPLRMSGWKLAAALLAAVLLAASVVRWWRGTAVAVDTVVRRDFVQSVVASGHVETAHRVEIGSQITGTVVRVPVKEGQSVKVGDILVELEAAELDAAERQAVMAVAQAQGRRRQMREVQVPVAEQALREAEANLANARSLLHRNQELAQRGFISRAALGEFDRAVAVADAQVKSTQRQLETARPAGSDYALADAAVAEARASADLAGARADYAVIRAPVSGTLIGRNIEVGDVVQAGKVLMTLSPVGRTQLVVEIDEKNLRLLAIGQSALVSPDAYPQMRFAADLAYINPGINALTGAVQVKLDVPSPPAELRQDMTVSVDIAVARRPNAVLIRTSAVHDGEGGAAWVLLLEDGRSVRRPVRLGLSSGGYAEVLDGLSDGDAVIPASLAIAAGARVRAAAAR</sequence>
<dbReference type="Gene3D" id="2.40.50.100">
    <property type="match status" value="1"/>
</dbReference>
<dbReference type="GO" id="GO:0016020">
    <property type="term" value="C:membrane"/>
    <property type="evidence" value="ECO:0007669"/>
    <property type="project" value="InterPro"/>
</dbReference>
<evidence type="ECO:0000259" key="8">
    <source>
        <dbReference type="Pfam" id="PF25954"/>
    </source>
</evidence>
<comment type="caution">
    <text evidence="11">The sequence shown here is derived from an EMBL/GenBank/DDBJ whole genome shotgun (WGS) entry which is preliminary data.</text>
</comment>
<dbReference type="InterPro" id="IPR006143">
    <property type="entry name" value="RND_pump_MFP"/>
</dbReference>
<dbReference type="PANTHER" id="PTHR32347">
    <property type="entry name" value="EFFLUX SYSTEM COMPONENT YKNX-RELATED"/>
    <property type="match status" value="1"/>
</dbReference>
<evidence type="ECO:0000256" key="2">
    <source>
        <dbReference type="ARBA" id="ARBA00009477"/>
    </source>
</evidence>
<dbReference type="Pfam" id="PF25973">
    <property type="entry name" value="BSH_CzcB"/>
    <property type="match status" value="1"/>
</dbReference>
<evidence type="ECO:0000256" key="1">
    <source>
        <dbReference type="ARBA" id="ARBA00004418"/>
    </source>
</evidence>
<evidence type="ECO:0000256" key="5">
    <source>
        <dbReference type="ARBA" id="ARBA00022764"/>
    </source>
</evidence>
<evidence type="ECO:0000256" key="4">
    <source>
        <dbReference type="ARBA" id="ARBA00022729"/>
    </source>
</evidence>